<proteinExistence type="predicted"/>
<reference evidence="1 2" key="1">
    <citation type="journal article" date="2013" name="Mar. Genomics">
        <title>Expression of sulfatases in Rhodopirellula baltica and the diversity of sulfatases in the genus Rhodopirellula.</title>
        <authorList>
            <person name="Wegner C.E."/>
            <person name="Richter-Heitmann T."/>
            <person name="Klindworth A."/>
            <person name="Klockow C."/>
            <person name="Richter M."/>
            <person name="Achstetter T."/>
            <person name="Glockner F.O."/>
            <person name="Harder J."/>
        </authorList>
    </citation>
    <scope>NUCLEOTIDE SEQUENCE [LARGE SCALE GENOMIC DNA]</scope>
    <source>
        <strain evidence="1 2">SM41</strain>
    </source>
</reference>
<dbReference type="AlphaFoldDB" id="M5U2A9"/>
<accession>M5U2A9</accession>
<organism evidence="1 2">
    <name type="scientific">Rhodopirellula sallentina SM41</name>
    <dbReference type="NCBI Taxonomy" id="1263870"/>
    <lineage>
        <taxon>Bacteria</taxon>
        <taxon>Pseudomonadati</taxon>
        <taxon>Planctomycetota</taxon>
        <taxon>Planctomycetia</taxon>
        <taxon>Pirellulales</taxon>
        <taxon>Pirellulaceae</taxon>
        <taxon>Rhodopirellula</taxon>
    </lineage>
</organism>
<dbReference type="PATRIC" id="fig|1263870.3.peg.3169"/>
<comment type="caution">
    <text evidence="1">The sequence shown here is derived from an EMBL/GenBank/DDBJ whole genome shotgun (WGS) entry which is preliminary data.</text>
</comment>
<dbReference type="Proteomes" id="UP000011885">
    <property type="component" value="Unassembled WGS sequence"/>
</dbReference>
<dbReference type="EMBL" id="ANOH01000208">
    <property type="protein sequence ID" value="EMI55575.1"/>
    <property type="molecule type" value="Genomic_DNA"/>
</dbReference>
<protein>
    <submittedName>
        <fullName evidence="1">Uncharacterized protein</fullName>
    </submittedName>
</protein>
<sequence length="44" mass="5095">MKRSFIADKILGGAETRVDNRGLVRIEREHRESTRVEKAAEKIQ</sequence>
<evidence type="ECO:0000313" key="1">
    <source>
        <dbReference type="EMBL" id="EMI55575.1"/>
    </source>
</evidence>
<evidence type="ECO:0000313" key="2">
    <source>
        <dbReference type="Proteomes" id="UP000011885"/>
    </source>
</evidence>
<name>M5U2A9_9BACT</name>
<keyword evidence="2" id="KW-1185">Reference proteome</keyword>
<gene>
    <name evidence="1" type="ORF">RSSM_02982</name>
</gene>